<name>A0AAN6JYH4_9PEZI</name>
<dbReference type="Gene3D" id="1.25.40.10">
    <property type="entry name" value="Tetratricopeptide repeat domain"/>
    <property type="match status" value="1"/>
</dbReference>
<evidence type="ECO:0000313" key="1">
    <source>
        <dbReference type="EMBL" id="KAK0302535.1"/>
    </source>
</evidence>
<sequence>MPLALSQASAYISQRTSRYSILQYVEKLQETDRSGLGLLEFDGGDLRRDREASNSIMLTWQISFEHIREIRPSAAHLLSLMSFFDCPSIPCFLLRERGTSTRVGENWMKKWARAVLHWVRLETVSINPVESKQVNQNTEDEENEWDVIVLRNYSFMSITAEVTVFKMHPLVQLATQKWLMSHGRLERWGLQFINNLNGVFPSIAAGRSIVESWMALAMNVREKVFRGGHPDTLASMGNLALTYWKQGRWDEAEKLQVEVMETMKAVLPKGHPDTLASMGNLAMTYSNQGRWDEAEKLQVEAMKTSKAGRPKGHPDTLRSMNTMAFTLRDLRRR</sequence>
<proteinExistence type="predicted"/>
<dbReference type="PANTHER" id="PTHR46082:SF11">
    <property type="entry name" value="AAA+ ATPASE DOMAIN-CONTAINING PROTEIN-RELATED"/>
    <property type="match status" value="1"/>
</dbReference>
<dbReference type="InterPro" id="IPR053137">
    <property type="entry name" value="NLR-like"/>
</dbReference>
<organism evidence="2 3">
    <name type="scientific">Friedmanniomyces endolithicus</name>
    <dbReference type="NCBI Taxonomy" id="329885"/>
    <lineage>
        <taxon>Eukaryota</taxon>
        <taxon>Fungi</taxon>
        <taxon>Dikarya</taxon>
        <taxon>Ascomycota</taxon>
        <taxon>Pezizomycotina</taxon>
        <taxon>Dothideomycetes</taxon>
        <taxon>Dothideomycetidae</taxon>
        <taxon>Mycosphaerellales</taxon>
        <taxon>Teratosphaeriaceae</taxon>
        <taxon>Friedmanniomyces</taxon>
    </lineage>
</organism>
<keyword evidence="3" id="KW-1185">Reference proteome</keyword>
<dbReference type="AlphaFoldDB" id="A0AAN6JYH4"/>
<protein>
    <recommendedName>
        <fullName evidence="4">Kinesin light chain</fullName>
    </recommendedName>
</protein>
<dbReference type="Proteomes" id="UP001168146">
    <property type="component" value="Unassembled WGS sequence"/>
</dbReference>
<dbReference type="EMBL" id="JASUXU010000182">
    <property type="protein sequence ID" value="KAK0302535.1"/>
    <property type="molecule type" value="Genomic_DNA"/>
</dbReference>
<reference evidence="1" key="1">
    <citation type="submission" date="2021-12" db="EMBL/GenBank/DDBJ databases">
        <title>Black yeast isolated from Biological Soil Crust.</title>
        <authorList>
            <person name="Kurbessoian T."/>
        </authorList>
    </citation>
    <scope>NUCLEOTIDE SEQUENCE</scope>
    <source>
        <strain evidence="1">CCFEE 5208</strain>
    </source>
</reference>
<evidence type="ECO:0000313" key="2">
    <source>
        <dbReference type="EMBL" id="KAK0955854.1"/>
    </source>
</evidence>
<evidence type="ECO:0008006" key="4">
    <source>
        <dbReference type="Google" id="ProtNLM"/>
    </source>
</evidence>
<reference evidence="2" key="2">
    <citation type="submission" date="2023-06" db="EMBL/GenBank/DDBJ databases">
        <title>Black Yeasts Isolated from many extreme environments.</title>
        <authorList>
            <person name="Coleine C."/>
            <person name="Stajich J.E."/>
            <person name="Selbmann L."/>
        </authorList>
    </citation>
    <scope>NUCLEOTIDE SEQUENCE</scope>
    <source>
        <strain evidence="2">CCFEE 5200</strain>
    </source>
</reference>
<dbReference type="PRINTS" id="PR00381">
    <property type="entry name" value="KINESINLIGHT"/>
</dbReference>
<dbReference type="InterPro" id="IPR011990">
    <property type="entry name" value="TPR-like_helical_dom_sf"/>
</dbReference>
<dbReference type="EMBL" id="JAUJLE010000455">
    <property type="protein sequence ID" value="KAK0955854.1"/>
    <property type="molecule type" value="Genomic_DNA"/>
</dbReference>
<accession>A0AAN6JYH4</accession>
<dbReference type="PANTHER" id="PTHR46082">
    <property type="entry name" value="ATP/GTP-BINDING PROTEIN-RELATED"/>
    <property type="match status" value="1"/>
</dbReference>
<evidence type="ECO:0000313" key="3">
    <source>
        <dbReference type="Proteomes" id="UP001175353"/>
    </source>
</evidence>
<dbReference type="Proteomes" id="UP001175353">
    <property type="component" value="Unassembled WGS sequence"/>
</dbReference>
<comment type="caution">
    <text evidence="2">The sequence shown here is derived from an EMBL/GenBank/DDBJ whole genome shotgun (WGS) entry which is preliminary data.</text>
</comment>
<dbReference type="SUPFAM" id="SSF48452">
    <property type="entry name" value="TPR-like"/>
    <property type="match status" value="1"/>
</dbReference>
<gene>
    <name evidence="1" type="ORF">LTR82_017838</name>
    <name evidence="2" type="ORF">LTR91_022651</name>
</gene>
<dbReference type="Pfam" id="PF13424">
    <property type="entry name" value="TPR_12"/>
    <property type="match status" value="1"/>
</dbReference>